<feature type="compositionally biased region" description="Basic and acidic residues" evidence="1">
    <location>
        <begin position="144"/>
        <end position="153"/>
    </location>
</feature>
<evidence type="ECO:0000313" key="3">
    <source>
        <dbReference type="Proteomes" id="UP001530377"/>
    </source>
</evidence>
<comment type="caution">
    <text evidence="2">The sequence shown here is derived from an EMBL/GenBank/DDBJ whole genome shotgun (WGS) entry which is preliminary data.</text>
</comment>
<keyword evidence="3" id="KW-1185">Reference proteome</keyword>
<proteinExistence type="predicted"/>
<gene>
    <name evidence="2" type="ORF">ACHAXA_008204</name>
</gene>
<feature type="region of interest" description="Disordered" evidence="1">
    <location>
        <begin position="37"/>
        <end position="153"/>
    </location>
</feature>
<organism evidence="2 3">
    <name type="scientific">Cyclostephanos tholiformis</name>
    <dbReference type="NCBI Taxonomy" id="382380"/>
    <lineage>
        <taxon>Eukaryota</taxon>
        <taxon>Sar</taxon>
        <taxon>Stramenopiles</taxon>
        <taxon>Ochrophyta</taxon>
        <taxon>Bacillariophyta</taxon>
        <taxon>Coscinodiscophyceae</taxon>
        <taxon>Thalassiosirophycidae</taxon>
        <taxon>Stephanodiscales</taxon>
        <taxon>Stephanodiscaceae</taxon>
        <taxon>Cyclostephanos</taxon>
    </lineage>
</organism>
<protein>
    <submittedName>
        <fullName evidence="2">Uncharacterized protein</fullName>
    </submittedName>
</protein>
<reference evidence="2 3" key="1">
    <citation type="submission" date="2024-10" db="EMBL/GenBank/DDBJ databases">
        <title>Updated reference genomes for cyclostephanoid diatoms.</title>
        <authorList>
            <person name="Roberts W.R."/>
            <person name="Alverson A.J."/>
        </authorList>
    </citation>
    <scope>NUCLEOTIDE SEQUENCE [LARGE SCALE GENOMIC DNA]</scope>
    <source>
        <strain evidence="2 3">AJA228-03</strain>
    </source>
</reference>
<name>A0ABD3SCD5_9STRA</name>
<dbReference type="AlphaFoldDB" id="A0ABD3SCD5"/>
<evidence type="ECO:0000256" key="1">
    <source>
        <dbReference type="SAM" id="MobiDB-lite"/>
    </source>
</evidence>
<dbReference type="EMBL" id="JALLPB020000072">
    <property type="protein sequence ID" value="KAL3822188.1"/>
    <property type="molecule type" value="Genomic_DNA"/>
</dbReference>
<accession>A0ABD3SCD5</accession>
<evidence type="ECO:0000313" key="2">
    <source>
        <dbReference type="EMBL" id="KAL3822188.1"/>
    </source>
</evidence>
<dbReference type="Proteomes" id="UP001530377">
    <property type="component" value="Unassembled WGS sequence"/>
</dbReference>
<sequence length="153" mass="15880">MARPTLRAILTHAAAFLSGAFLANFATNAAYLASSYRGRDESSPSSWTLSAFTGAGDGGSYVPHPTVGGNDDTGAVPAGSARRDDNTASRPVGTGIAHDGPLSGDEGKGGGGTRRRRPRPVLHLPPRTYSNDAVPLVEHPPSSSRRDAAFLRQ</sequence>